<evidence type="ECO:0000256" key="1">
    <source>
        <dbReference type="ARBA" id="ARBA00004953"/>
    </source>
</evidence>
<dbReference type="InterPro" id="IPR011698">
    <property type="entry name" value="GATase_3"/>
</dbReference>
<feature type="active site" evidence="4">
    <location>
        <position position="411"/>
    </location>
</feature>
<sequence>MKNISIFGTSSDAGKSTITFVIAKILQNMGYSVAPFKAQNVSNNAFVCDDGSEIAVAQYFQAKVLGVPISYHLNPVLLKSGRGSSASLIVEGKVVTNKDVREYYRDLDLLKPAVNRCFNYLNEKYDCVVCEGAGSPVELNLMDKDLSNIYIADEFNTKIILVADIEKGGVFASIYGVYHLLPEKLRKNVIGVIVNKFRGDLTLFDEGVKIIEEDFKIPVLGVLPYTPFNLGFEDSQSLKNYAQNSKSAILNIAVIFYPYMSNYNDFEPLIAHEQINLEFVKTNISLYKFDMVIMPGSKLVIKDLKWLKENGLFDRVKAYEGKLLGICGGYEMMFETLIDSYALENNEATKEEGFSFIDDEIFFKKEKTLEKGNYEIFGVQLEGFEIHHGKSNKYPLFYENKNKNICGTFVHAVFDSDEFRTYLFKNLHQDYKEFDFKAYKKEHIDSFISSLESRLDVKKIKDEIEERE</sequence>
<evidence type="ECO:0000256" key="2">
    <source>
        <dbReference type="ARBA" id="ARBA00022573"/>
    </source>
</evidence>
<evidence type="ECO:0000313" key="8">
    <source>
        <dbReference type="Proteomes" id="UP000289718"/>
    </source>
</evidence>
<dbReference type="CDD" id="cd05389">
    <property type="entry name" value="CobQ_N"/>
    <property type="match status" value="1"/>
</dbReference>
<dbReference type="InterPro" id="IPR027417">
    <property type="entry name" value="P-loop_NTPase"/>
</dbReference>
<comment type="similarity">
    <text evidence="4">Belongs to the CobB/CobQ family. CobQ subfamily.</text>
</comment>
<dbReference type="SUPFAM" id="SSF52317">
    <property type="entry name" value="Class I glutamine amidotransferase-like"/>
    <property type="match status" value="1"/>
</dbReference>
<evidence type="ECO:0000313" key="7">
    <source>
        <dbReference type="EMBL" id="RXK14221.1"/>
    </source>
</evidence>
<dbReference type="EMBL" id="NXIE01000001">
    <property type="protein sequence ID" value="RXK14221.1"/>
    <property type="molecule type" value="Genomic_DNA"/>
</dbReference>
<evidence type="ECO:0000259" key="5">
    <source>
        <dbReference type="Pfam" id="PF01656"/>
    </source>
</evidence>
<evidence type="ECO:0000256" key="4">
    <source>
        <dbReference type="HAMAP-Rule" id="MF_00028"/>
    </source>
</evidence>
<feature type="domain" description="CobQ/CobB/MinD/ParA nucleotide binding" evidence="5">
    <location>
        <begin position="4"/>
        <end position="226"/>
    </location>
</feature>
<comment type="caution">
    <text evidence="7">The sequence shown here is derived from an EMBL/GenBank/DDBJ whole genome shotgun (WGS) entry which is preliminary data.</text>
</comment>
<comment type="pathway">
    <text evidence="1 4">Cofactor biosynthesis; adenosylcobalamin biosynthesis.</text>
</comment>
<dbReference type="NCBIfam" id="TIGR00313">
    <property type="entry name" value="cobQ"/>
    <property type="match status" value="1"/>
</dbReference>
<keyword evidence="2 4" id="KW-0169">Cobalamin biosynthesis</keyword>
<keyword evidence="8" id="KW-1185">Reference proteome</keyword>
<feature type="domain" description="CobB/CobQ-like glutamine amidotransferase" evidence="6">
    <location>
        <begin position="251"/>
        <end position="418"/>
    </location>
</feature>
<protein>
    <recommendedName>
        <fullName evidence="4">Cobyric acid synthase</fullName>
    </recommendedName>
</protein>
<evidence type="ECO:0000259" key="6">
    <source>
        <dbReference type="Pfam" id="PF07685"/>
    </source>
</evidence>
<dbReference type="AlphaFoldDB" id="A0A4Q1B1J5"/>
<evidence type="ECO:0000256" key="3">
    <source>
        <dbReference type="ARBA" id="ARBA00022962"/>
    </source>
</evidence>
<dbReference type="InterPro" id="IPR033949">
    <property type="entry name" value="CobQ_GATase1"/>
</dbReference>
<dbReference type="InterPro" id="IPR004459">
    <property type="entry name" value="CobQ_synth"/>
</dbReference>
<dbReference type="Proteomes" id="UP000289718">
    <property type="component" value="Unassembled WGS sequence"/>
</dbReference>
<feature type="active site" description="Nucleophile" evidence="4">
    <location>
        <position position="327"/>
    </location>
</feature>
<dbReference type="PANTHER" id="PTHR21343">
    <property type="entry name" value="DETHIOBIOTIN SYNTHETASE"/>
    <property type="match status" value="1"/>
</dbReference>
<dbReference type="NCBIfam" id="NF001989">
    <property type="entry name" value="PRK00784.1"/>
    <property type="match status" value="1"/>
</dbReference>
<dbReference type="GO" id="GO:0015420">
    <property type="term" value="F:ABC-type vitamin B12 transporter activity"/>
    <property type="evidence" value="ECO:0007669"/>
    <property type="project" value="UniProtKB-UniRule"/>
</dbReference>
<dbReference type="InterPro" id="IPR047045">
    <property type="entry name" value="CobQ_N"/>
</dbReference>
<dbReference type="Gene3D" id="3.40.50.880">
    <property type="match status" value="1"/>
</dbReference>
<reference evidence="7 8" key="1">
    <citation type="submission" date="2017-09" db="EMBL/GenBank/DDBJ databases">
        <title>Genomics of the genus Arcobacter.</title>
        <authorList>
            <person name="Perez-Cataluna A."/>
            <person name="Figueras M.J."/>
            <person name="Salas-Masso N."/>
        </authorList>
    </citation>
    <scope>NUCLEOTIDE SEQUENCE [LARGE SCALE GENOMIC DNA]</scope>
    <source>
        <strain evidence="7 8">F156-34</strain>
    </source>
</reference>
<dbReference type="CDD" id="cd01750">
    <property type="entry name" value="GATase1_CobQ"/>
    <property type="match status" value="1"/>
</dbReference>
<accession>A0A4Q1B1J5</accession>
<organism evidence="7 8">
    <name type="scientific">Halarcobacter mediterraneus</name>
    <dbReference type="NCBI Taxonomy" id="2023153"/>
    <lineage>
        <taxon>Bacteria</taxon>
        <taxon>Pseudomonadati</taxon>
        <taxon>Campylobacterota</taxon>
        <taxon>Epsilonproteobacteria</taxon>
        <taxon>Campylobacterales</taxon>
        <taxon>Arcobacteraceae</taxon>
        <taxon>Halarcobacter</taxon>
    </lineage>
</organism>
<dbReference type="InterPro" id="IPR029062">
    <property type="entry name" value="Class_I_gatase-like"/>
</dbReference>
<dbReference type="GO" id="GO:0009236">
    <property type="term" value="P:cobalamin biosynthetic process"/>
    <property type="evidence" value="ECO:0007669"/>
    <property type="project" value="UniProtKB-UniRule"/>
</dbReference>
<dbReference type="OrthoDB" id="9808302at2"/>
<dbReference type="HAMAP" id="MF_00028">
    <property type="entry name" value="CobQ"/>
    <property type="match status" value="1"/>
</dbReference>
<dbReference type="RefSeq" id="WP_129060332.1">
    <property type="nucleotide sequence ID" value="NZ_NXIE01000001.1"/>
</dbReference>
<dbReference type="Pfam" id="PF01656">
    <property type="entry name" value="CbiA"/>
    <property type="match status" value="1"/>
</dbReference>
<dbReference type="GO" id="GO:0003824">
    <property type="term" value="F:catalytic activity"/>
    <property type="evidence" value="ECO:0007669"/>
    <property type="project" value="InterPro"/>
</dbReference>
<dbReference type="Pfam" id="PF07685">
    <property type="entry name" value="GATase_3"/>
    <property type="match status" value="1"/>
</dbReference>
<comment type="function">
    <text evidence="4">Catalyzes amidations at positions B, D, E, and G on adenosylcobyrinic A,C-diamide. NH(2) groups are provided by glutamine, and one molecule of ATP is hydrogenolyzed for each amidation.</text>
</comment>
<gene>
    <name evidence="4" type="primary">cobQ</name>
    <name evidence="7" type="ORF">CP965_01885</name>
</gene>
<keyword evidence="3 4" id="KW-0315">Glutamine amidotransferase</keyword>
<dbReference type="PROSITE" id="PS51274">
    <property type="entry name" value="GATASE_COBBQ"/>
    <property type="match status" value="1"/>
</dbReference>
<name>A0A4Q1B1J5_9BACT</name>
<dbReference type="InterPro" id="IPR002586">
    <property type="entry name" value="CobQ/CobB/MinD/ParA_Nub-bd_dom"/>
</dbReference>
<dbReference type="UniPathway" id="UPA00148"/>
<dbReference type="SUPFAM" id="SSF52540">
    <property type="entry name" value="P-loop containing nucleoside triphosphate hydrolases"/>
    <property type="match status" value="1"/>
</dbReference>
<dbReference type="Gene3D" id="3.40.50.300">
    <property type="entry name" value="P-loop containing nucleotide triphosphate hydrolases"/>
    <property type="match status" value="1"/>
</dbReference>
<dbReference type="PANTHER" id="PTHR21343:SF1">
    <property type="entry name" value="COBYRIC ACID SYNTHASE"/>
    <property type="match status" value="1"/>
</dbReference>
<proteinExistence type="inferred from homology"/>